<dbReference type="EMBL" id="FOMB01000005">
    <property type="protein sequence ID" value="SFC44890.1"/>
    <property type="molecule type" value="Genomic_DNA"/>
</dbReference>
<gene>
    <name evidence="8" type="ORF">SAMN04488059_105110</name>
    <name evidence="7" type="ORF">WH91_06830</name>
</gene>
<dbReference type="AlphaFoldDB" id="A0A0F5PYG7"/>
<dbReference type="Proteomes" id="UP000033519">
    <property type="component" value="Unassembled WGS sequence"/>
</dbReference>
<proteinExistence type="inferred from homology"/>
<dbReference type="SUPFAM" id="SSF50993">
    <property type="entry name" value="Peptidase/esterase 'gauge' domain"/>
    <property type="match status" value="1"/>
</dbReference>
<dbReference type="OrthoDB" id="9801421at2"/>
<feature type="domain" description="Peptidase S9 prolyl oligopeptidase catalytic" evidence="5">
    <location>
        <begin position="475"/>
        <end position="690"/>
    </location>
</feature>
<dbReference type="Pfam" id="PF00326">
    <property type="entry name" value="Peptidase_S9"/>
    <property type="match status" value="1"/>
</dbReference>
<reference evidence="7 9" key="1">
    <citation type="submission" date="2015-03" db="EMBL/GenBank/DDBJ databases">
        <authorList>
            <person name="Lepp D."/>
            <person name="Hassan Y.I."/>
            <person name="Li X.-Z."/>
            <person name="Zhou T."/>
        </authorList>
    </citation>
    <scope>NUCLEOTIDE SEQUENCE [LARGE SCALE GENOMIC DNA]</scope>
    <source>
        <strain evidence="7 9">Cr7-05</strain>
    </source>
</reference>
<reference evidence="8 10" key="2">
    <citation type="submission" date="2016-10" db="EMBL/GenBank/DDBJ databases">
        <authorList>
            <person name="de Groot N.N."/>
        </authorList>
    </citation>
    <scope>NUCLEOTIDE SEQUENCE [LARGE SCALE GENOMIC DNA]</scope>
    <source>
        <strain evidence="8 10">CGMCC 1.10210</strain>
    </source>
</reference>
<feature type="domain" description="Peptidase S9A N-terminal" evidence="6">
    <location>
        <begin position="7"/>
        <end position="415"/>
    </location>
</feature>
<evidence type="ECO:0000313" key="9">
    <source>
        <dbReference type="Proteomes" id="UP000033519"/>
    </source>
</evidence>
<dbReference type="Gene3D" id="3.40.50.1820">
    <property type="entry name" value="alpha/beta hydrolase"/>
    <property type="match status" value="1"/>
</dbReference>
<comment type="similarity">
    <text evidence="1">Belongs to the peptidase S9A family.</text>
</comment>
<dbReference type="InterPro" id="IPR051543">
    <property type="entry name" value="Serine_Peptidase_S9A"/>
</dbReference>
<name>A0A0F5PYG7_9HYPH</name>
<organism evidence="8 10">
    <name type="scientific">Devosia psychrophila</name>
    <dbReference type="NCBI Taxonomy" id="728005"/>
    <lineage>
        <taxon>Bacteria</taxon>
        <taxon>Pseudomonadati</taxon>
        <taxon>Pseudomonadota</taxon>
        <taxon>Alphaproteobacteria</taxon>
        <taxon>Hyphomicrobiales</taxon>
        <taxon>Devosiaceae</taxon>
        <taxon>Devosia</taxon>
    </lineage>
</organism>
<dbReference type="InterPro" id="IPR023302">
    <property type="entry name" value="Pept_S9A_N"/>
</dbReference>
<dbReference type="InterPro" id="IPR029058">
    <property type="entry name" value="AB_hydrolase_fold"/>
</dbReference>
<dbReference type="Pfam" id="PF02897">
    <property type="entry name" value="Peptidase_S9_N"/>
    <property type="match status" value="1"/>
</dbReference>
<keyword evidence="4" id="KW-0720">Serine protease</keyword>
<accession>A0A0F5PYG7</accession>
<evidence type="ECO:0000313" key="10">
    <source>
        <dbReference type="Proteomes" id="UP000182258"/>
    </source>
</evidence>
<evidence type="ECO:0000313" key="8">
    <source>
        <dbReference type="EMBL" id="SFC44890.1"/>
    </source>
</evidence>
<dbReference type="EMBL" id="LAPV01000084">
    <property type="protein sequence ID" value="KKC33683.1"/>
    <property type="molecule type" value="Genomic_DNA"/>
</dbReference>
<dbReference type="PANTHER" id="PTHR11757:SF19">
    <property type="entry name" value="PROLYL ENDOPEPTIDASE-LIKE"/>
    <property type="match status" value="1"/>
</dbReference>
<dbReference type="InterPro" id="IPR001375">
    <property type="entry name" value="Peptidase_S9_cat"/>
</dbReference>
<dbReference type="PRINTS" id="PR00862">
    <property type="entry name" value="PROLIGOPTASE"/>
</dbReference>
<dbReference type="InterPro" id="IPR002470">
    <property type="entry name" value="Peptidase_S9A"/>
</dbReference>
<dbReference type="Gene3D" id="2.130.10.120">
    <property type="entry name" value="Prolyl oligopeptidase, N-terminal domain"/>
    <property type="match status" value="1"/>
</dbReference>
<evidence type="ECO:0000256" key="1">
    <source>
        <dbReference type="ARBA" id="ARBA00005228"/>
    </source>
</evidence>
<sequence length="698" mass="77607">MTKTTPPVAARKPHSATFHNIQRDDPYHWLRADNWQEVMQRPETLDPEIRSYLDAENSYFEAEFGKPTEALQDTIYKEIRGRIKEDDSGMASPDGPFAYNSRMLEGKQYPLIVRTARDGGPESILLDCNVEAGDAYFGFAGAEHDRSHRYLAWAADRAGSEYYDIVIRNLDTGMDSGEVIVETAGSYVWTNDSSAIYYTEYDDNHRPYRVKLHTIGTDQANDPIIFEEKDPGFFVGVGRTLSDKFIVIDAHDHQTSECWLIDAELGGEPRVVSPRLTDREYDIEERDGLLYIRTNANGAEDFKVAIAPVDSMGAENWSDLIPHQQGVLILDTVVIKNHLLRLERFEGLPRIVVRDLRTDKEETVEFDEEAYSLGMSVGYEFDTSVFRLTYSSPTTPSRTYDMDLETGTRTLLKEQEVPSGHNPDHYETRRLFATAPDGEQVPVTVLYRKGTKLDGSAPALLYGYGAYGMSMPAAFSISALSLVDRGFVHATAHIRGGMEKGYRWYVGGRREHKTNTFTDFIASAEMLISDGYTAKGRIVAQGGSAGGMLMGAIANLRPDLWGGILAQVPFVDVLNTMLDETLPLTPPEWPEWGNPLASAGDYARIAAYAPYEQVAAQDYPPIFALAGLTDPRVTYWEPAKWVAKLRATKSGSAPLYLKTNMGAGHGGASGRFDRLKETAMCYAFALNAVGLEGSFPGK</sequence>
<evidence type="ECO:0000313" key="7">
    <source>
        <dbReference type="EMBL" id="KKC33683.1"/>
    </source>
</evidence>
<dbReference type="GO" id="GO:0004252">
    <property type="term" value="F:serine-type endopeptidase activity"/>
    <property type="evidence" value="ECO:0007669"/>
    <property type="project" value="InterPro"/>
</dbReference>
<evidence type="ECO:0000259" key="6">
    <source>
        <dbReference type="Pfam" id="PF02897"/>
    </source>
</evidence>
<dbReference type="PANTHER" id="PTHR11757">
    <property type="entry name" value="PROTEASE FAMILY S9A OLIGOPEPTIDASE"/>
    <property type="match status" value="1"/>
</dbReference>
<protein>
    <submittedName>
        <fullName evidence="8">Oligopeptidase B</fullName>
    </submittedName>
    <submittedName>
        <fullName evidence="7">Peptidase S9</fullName>
    </submittedName>
</protein>
<evidence type="ECO:0000256" key="4">
    <source>
        <dbReference type="ARBA" id="ARBA00022825"/>
    </source>
</evidence>
<evidence type="ECO:0000256" key="3">
    <source>
        <dbReference type="ARBA" id="ARBA00022801"/>
    </source>
</evidence>
<keyword evidence="3" id="KW-0378">Hydrolase</keyword>
<keyword evidence="9" id="KW-1185">Reference proteome</keyword>
<dbReference type="Proteomes" id="UP000182258">
    <property type="component" value="Unassembled WGS sequence"/>
</dbReference>
<keyword evidence="2" id="KW-0645">Protease</keyword>
<dbReference type="RefSeq" id="WP_046170254.1">
    <property type="nucleotide sequence ID" value="NZ_FOMB01000005.1"/>
</dbReference>
<dbReference type="SUPFAM" id="SSF53474">
    <property type="entry name" value="alpha/beta-Hydrolases"/>
    <property type="match status" value="1"/>
</dbReference>
<dbReference type="GO" id="GO:0006508">
    <property type="term" value="P:proteolysis"/>
    <property type="evidence" value="ECO:0007669"/>
    <property type="project" value="UniProtKB-KW"/>
</dbReference>
<dbReference type="PATRIC" id="fig|728005.3.peg.3862"/>
<evidence type="ECO:0000256" key="2">
    <source>
        <dbReference type="ARBA" id="ARBA00022670"/>
    </source>
</evidence>
<evidence type="ECO:0000259" key="5">
    <source>
        <dbReference type="Pfam" id="PF00326"/>
    </source>
</evidence>
<dbReference type="STRING" id="728005.SAMN04488059_105110"/>